<accession>A0A0R0CRX2</accession>
<dbReference type="RefSeq" id="WP_057509285.1">
    <property type="nucleotide sequence ID" value="NZ_LDJK01000072.1"/>
</dbReference>
<reference evidence="1 2" key="1">
    <citation type="submission" date="2015-05" db="EMBL/GenBank/DDBJ databases">
        <title>Genome sequencing and analysis of members of genus Stenotrophomonas.</title>
        <authorList>
            <person name="Patil P.P."/>
            <person name="Midha S."/>
            <person name="Patil P.B."/>
        </authorList>
    </citation>
    <scope>NUCLEOTIDE SEQUENCE [LARGE SCALE GENOMIC DNA]</scope>
    <source>
        <strain evidence="1 2">DSM 21508</strain>
    </source>
</reference>
<dbReference type="PATRIC" id="fig|517011.3.peg.2947"/>
<sequence>MPEEGVERLAENDRELLIAALLQELSDTGLGSDDEPNQRGVEIEEIIDFVGSIADQTNVSSD</sequence>
<dbReference type="AlphaFoldDB" id="A0A0R0CRX2"/>
<protein>
    <submittedName>
        <fullName evidence="1">Uncharacterized protein</fullName>
    </submittedName>
</protein>
<keyword evidence="2" id="KW-1185">Reference proteome</keyword>
<dbReference type="EMBL" id="LDJK01000072">
    <property type="protein sequence ID" value="KRG72543.1"/>
    <property type="molecule type" value="Genomic_DNA"/>
</dbReference>
<comment type="caution">
    <text evidence="1">The sequence shown here is derived from an EMBL/GenBank/DDBJ whole genome shotgun (WGS) entry which is preliminary data.</text>
</comment>
<evidence type="ECO:0000313" key="2">
    <source>
        <dbReference type="Proteomes" id="UP000051386"/>
    </source>
</evidence>
<gene>
    <name evidence="1" type="ORF">ABB28_14450</name>
</gene>
<organism evidence="1 2">
    <name type="scientific">Stenotrophomonas chelatiphaga</name>
    <dbReference type="NCBI Taxonomy" id="517011"/>
    <lineage>
        <taxon>Bacteria</taxon>
        <taxon>Pseudomonadati</taxon>
        <taxon>Pseudomonadota</taxon>
        <taxon>Gammaproteobacteria</taxon>
        <taxon>Lysobacterales</taxon>
        <taxon>Lysobacteraceae</taxon>
        <taxon>Stenotrophomonas</taxon>
    </lineage>
</organism>
<name>A0A0R0CRX2_9GAMM</name>
<dbReference type="Proteomes" id="UP000051386">
    <property type="component" value="Unassembled WGS sequence"/>
</dbReference>
<proteinExistence type="predicted"/>
<evidence type="ECO:0000313" key="1">
    <source>
        <dbReference type="EMBL" id="KRG72543.1"/>
    </source>
</evidence>